<keyword evidence="2" id="KW-1185">Reference proteome</keyword>
<comment type="caution">
    <text evidence="1">The sequence shown here is derived from an EMBL/GenBank/DDBJ whole genome shotgun (WGS) entry which is preliminary data.</text>
</comment>
<name>A0A167W0U4_CORFA</name>
<organism evidence="1 2">
    <name type="scientific">Cordyceps fumosorosea (strain ARSEF 2679)</name>
    <name type="common">Isaria fumosorosea</name>
    <dbReference type="NCBI Taxonomy" id="1081104"/>
    <lineage>
        <taxon>Eukaryota</taxon>
        <taxon>Fungi</taxon>
        <taxon>Dikarya</taxon>
        <taxon>Ascomycota</taxon>
        <taxon>Pezizomycotina</taxon>
        <taxon>Sordariomycetes</taxon>
        <taxon>Hypocreomycetidae</taxon>
        <taxon>Hypocreales</taxon>
        <taxon>Cordycipitaceae</taxon>
        <taxon>Cordyceps</taxon>
    </lineage>
</organism>
<dbReference type="EMBL" id="AZHB01000011">
    <property type="protein sequence ID" value="OAA63194.1"/>
    <property type="molecule type" value="Genomic_DNA"/>
</dbReference>
<sequence length="229" mass="25038">MFRLREQNYTLVIHLPRPARKVLLQDGQKRSPHLVGPVMVRVPDIRQQRGRSLTANRQIFLPKAEVSIYTANLNFSKSAPGEDAGHRGEQQALVDESRVAGGHALLRDGSADPVDEVDDIVVRGALDYNDARVWRARVDNPGHLCEGRLEVVYVGQNPEGDGGVELAVLERELFGCALADVDVGTATVLDEQVVAFVVRLDGVCLAALSGNGHGQIRPQEVLPPYIRLS</sequence>
<gene>
    <name evidence="1" type="ORF">ISF_05070</name>
</gene>
<dbReference type="GeneID" id="30021362"/>
<protein>
    <submittedName>
        <fullName evidence="1">Uncharacterized protein</fullName>
    </submittedName>
</protein>
<reference evidence="1 2" key="1">
    <citation type="journal article" date="2016" name="Genome Biol. Evol.">
        <title>Divergent and convergent evolution of fungal pathogenicity.</title>
        <authorList>
            <person name="Shang Y."/>
            <person name="Xiao G."/>
            <person name="Zheng P."/>
            <person name="Cen K."/>
            <person name="Zhan S."/>
            <person name="Wang C."/>
        </authorList>
    </citation>
    <scope>NUCLEOTIDE SEQUENCE [LARGE SCALE GENOMIC DNA]</scope>
    <source>
        <strain evidence="1 2">ARSEF 2679</strain>
    </source>
</reference>
<evidence type="ECO:0000313" key="2">
    <source>
        <dbReference type="Proteomes" id="UP000076744"/>
    </source>
</evidence>
<proteinExistence type="predicted"/>
<dbReference type="RefSeq" id="XP_018704401.1">
    <property type="nucleotide sequence ID" value="XM_018848675.1"/>
</dbReference>
<accession>A0A167W0U4</accession>
<dbReference type="Proteomes" id="UP000076744">
    <property type="component" value="Unassembled WGS sequence"/>
</dbReference>
<dbReference type="AlphaFoldDB" id="A0A167W0U4"/>
<evidence type="ECO:0000313" key="1">
    <source>
        <dbReference type="EMBL" id="OAA63194.1"/>
    </source>
</evidence>